<sequence>MESKKNPKTLQQINTELYADSIEFCPTEPFHNYFICGTYSYDDKTQDKPTRSGKIHLFEVFPNNLDCKKLQTKEVSGVLDLKWSNFYEGNQTNFKTFFSQASSDGFLSLFSLNSIDNSVNFEMVQSENAFQEESQKQIICLSVDWNNSIYKNKDALLCSSLSNGTISLFQFQNESLTLLKNWNAHQYEAWYSHFHRHNPSIIFTGSDDCMFKGWDIRTDMKTPTFINKNHKMGVCAIDSHWFDENLIATGSYDEKCRIFDIRFMNKPISFAKTQGGVWRAKWSPFKELQSTIALACMRQGVQIWNTFLKQGLYEKKEFIQEIHFIDHLDDLSYGIDWSRKSFQKDYFFASCSFYNKDLRFWKVSSNQFLDFLEK</sequence>
<comment type="caution">
    <text evidence="8">The sequence shown here is derived from an EMBL/GenBank/DDBJ whole genome shotgun (WGS) entry which is preliminary data.</text>
</comment>
<keyword evidence="4" id="KW-0378">Hydrolase</keyword>
<protein>
    <recommendedName>
        <fullName evidence="6">methylated diphthine methylhydrolase</fullName>
        <ecNumber evidence="6">3.1.1.97</ecNumber>
    </recommendedName>
</protein>
<dbReference type="PANTHER" id="PTHR46042">
    <property type="entry name" value="DIPHTHINE METHYLTRANSFERASE"/>
    <property type="match status" value="1"/>
</dbReference>
<dbReference type="AlphaFoldDB" id="A0A9Q0LI86"/>
<evidence type="ECO:0000256" key="7">
    <source>
        <dbReference type="ARBA" id="ARBA00047551"/>
    </source>
</evidence>
<dbReference type="Gene3D" id="2.130.10.10">
    <property type="entry name" value="YVTN repeat-like/Quinoprotein amine dehydrogenase"/>
    <property type="match status" value="1"/>
</dbReference>
<keyword evidence="9" id="KW-1185">Reference proteome</keyword>
<evidence type="ECO:0000256" key="2">
    <source>
        <dbReference type="ARBA" id="ARBA00022574"/>
    </source>
</evidence>
<dbReference type="InterPro" id="IPR036322">
    <property type="entry name" value="WD40_repeat_dom_sf"/>
</dbReference>
<comment type="similarity">
    <text evidence="5">Belongs to the DPH7 family.</text>
</comment>
<dbReference type="GO" id="GO:0005737">
    <property type="term" value="C:cytoplasm"/>
    <property type="evidence" value="ECO:0007669"/>
    <property type="project" value="TreeGrafter"/>
</dbReference>
<dbReference type="OMA" id="LDMKWLP"/>
<evidence type="ECO:0000256" key="3">
    <source>
        <dbReference type="ARBA" id="ARBA00022737"/>
    </source>
</evidence>
<evidence type="ECO:0000256" key="1">
    <source>
        <dbReference type="ARBA" id="ARBA00005156"/>
    </source>
</evidence>
<dbReference type="Proteomes" id="UP001149090">
    <property type="component" value="Unassembled WGS sequence"/>
</dbReference>
<dbReference type="GO" id="GO:0008168">
    <property type="term" value="F:methyltransferase activity"/>
    <property type="evidence" value="ECO:0007669"/>
    <property type="project" value="UniProtKB-KW"/>
</dbReference>
<evidence type="ECO:0000256" key="5">
    <source>
        <dbReference type="ARBA" id="ARBA00038092"/>
    </source>
</evidence>
<dbReference type="GO" id="GO:0032259">
    <property type="term" value="P:methylation"/>
    <property type="evidence" value="ECO:0007669"/>
    <property type="project" value="UniProtKB-KW"/>
</dbReference>
<comment type="catalytic activity">
    <reaction evidence="7">
        <text>diphthine methyl ester-[translation elongation factor 2] + H2O = diphthine-[translation elongation factor 2] + methanol + H(+)</text>
        <dbReference type="Rhea" id="RHEA:42656"/>
        <dbReference type="Rhea" id="RHEA-COMP:10172"/>
        <dbReference type="Rhea" id="RHEA-COMP:10173"/>
        <dbReference type="ChEBI" id="CHEBI:15377"/>
        <dbReference type="ChEBI" id="CHEBI:15378"/>
        <dbReference type="ChEBI" id="CHEBI:17790"/>
        <dbReference type="ChEBI" id="CHEBI:79005"/>
        <dbReference type="ChEBI" id="CHEBI:82696"/>
        <dbReference type="EC" id="3.1.1.97"/>
    </reaction>
</comment>
<dbReference type="PANTHER" id="PTHR46042:SF1">
    <property type="entry name" value="DIPHTHINE METHYLTRANSFERASE"/>
    <property type="match status" value="1"/>
</dbReference>
<dbReference type="InterPro" id="IPR052415">
    <property type="entry name" value="Diphthine_MTase"/>
</dbReference>
<comment type="pathway">
    <text evidence="1">Protein modification; peptidyl-diphthamide biosynthesis.</text>
</comment>
<dbReference type="Pfam" id="PF00400">
    <property type="entry name" value="WD40"/>
    <property type="match status" value="1"/>
</dbReference>
<keyword evidence="8" id="KW-0808">Transferase</keyword>
<keyword evidence="8" id="KW-0489">Methyltransferase</keyword>
<evidence type="ECO:0000313" key="8">
    <source>
        <dbReference type="EMBL" id="KAJ5071933.1"/>
    </source>
</evidence>
<organism evidence="8 9">
    <name type="scientific">Anaeramoeba ignava</name>
    <name type="common">Anaerobic marine amoeba</name>
    <dbReference type="NCBI Taxonomy" id="1746090"/>
    <lineage>
        <taxon>Eukaryota</taxon>
        <taxon>Metamonada</taxon>
        <taxon>Anaeramoebidae</taxon>
        <taxon>Anaeramoeba</taxon>
    </lineage>
</organism>
<name>A0A9Q0LI86_ANAIG</name>
<dbReference type="GO" id="GO:0061685">
    <property type="term" value="F:diphthine methylesterase activity"/>
    <property type="evidence" value="ECO:0007669"/>
    <property type="project" value="UniProtKB-EC"/>
</dbReference>
<dbReference type="InterPro" id="IPR015943">
    <property type="entry name" value="WD40/YVTN_repeat-like_dom_sf"/>
</dbReference>
<accession>A0A9Q0LI86</accession>
<gene>
    <name evidence="8" type="ORF">M0811_09832</name>
</gene>
<dbReference type="InterPro" id="IPR001680">
    <property type="entry name" value="WD40_rpt"/>
</dbReference>
<keyword evidence="3" id="KW-0677">Repeat</keyword>
<proteinExistence type="inferred from homology"/>
<dbReference type="OrthoDB" id="1930760at2759"/>
<dbReference type="EMBL" id="JAPDFW010000084">
    <property type="protein sequence ID" value="KAJ5071933.1"/>
    <property type="molecule type" value="Genomic_DNA"/>
</dbReference>
<dbReference type="SMART" id="SM00320">
    <property type="entry name" value="WD40"/>
    <property type="match status" value="2"/>
</dbReference>
<dbReference type="SUPFAM" id="SSF50978">
    <property type="entry name" value="WD40 repeat-like"/>
    <property type="match status" value="1"/>
</dbReference>
<keyword evidence="2" id="KW-0853">WD repeat</keyword>
<dbReference type="GO" id="GO:0017183">
    <property type="term" value="P:protein histidyl modification to diphthamide"/>
    <property type="evidence" value="ECO:0007669"/>
    <property type="project" value="TreeGrafter"/>
</dbReference>
<dbReference type="EC" id="3.1.1.97" evidence="6"/>
<evidence type="ECO:0000256" key="4">
    <source>
        <dbReference type="ARBA" id="ARBA00022801"/>
    </source>
</evidence>
<evidence type="ECO:0000313" key="9">
    <source>
        <dbReference type="Proteomes" id="UP001149090"/>
    </source>
</evidence>
<reference evidence="8" key="1">
    <citation type="submission" date="2022-10" db="EMBL/GenBank/DDBJ databases">
        <title>Novel sulphate-reducing endosymbionts in the free-living metamonad Anaeramoeba.</title>
        <authorList>
            <person name="Jerlstrom-Hultqvist J."/>
            <person name="Cepicka I."/>
            <person name="Gallot-Lavallee L."/>
            <person name="Salas-Leiva D."/>
            <person name="Curtis B.A."/>
            <person name="Zahonova K."/>
            <person name="Pipaliya S."/>
            <person name="Dacks J."/>
            <person name="Roger A.J."/>
        </authorList>
    </citation>
    <scope>NUCLEOTIDE SEQUENCE</scope>
    <source>
        <strain evidence="8">BMAN</strain>
    </source>
</reference>
<evidence type="ECO:0000256" key="6">
    <source>
        <dbReference type="ARBA" id="ARBA00039131"/>
    </source>
</evidence>